<dbReference type="InterPro" id="IPR003313">
    <property type="entry name" value="AraC-bd"/>
</dbReference>
<dbReference type="Proteomes" id="UP000031838">
    <property type="component" value="Chromosome 2"/>
</dbReference>
<keyword evidence="4" id="KW-0010">Activator</keyword>
<dbReference type="Pfam" id="PF12833">
    <property type="entry name" value="HTH_18"/>
    <property type="match status" value="1"/>
</dbReference>
<dbReference type="SUPFAM" id="SSF51182">
    <property type="entry name" value="RmlC-like cupins"/>
    <property type="match status" value="1"/>
</dbReference>
<dbReference type="Gene3D" id="1.10.10.60">
    <property type="entry name" value="Homeodomain-like"/>
    <property type="match status" value="2"/>
</dbReference>
<protein>
    <submittedName>
        <fullName evidence="7">Transcriptional regulator, AraC family</fullName>
    </submittedName>
</protein>
<dbReference type="InterPro" id="IPR020449">
    <property type="entry name" value="Tscrpt_reg_AraC-type_HTH"/>
</dbReference>
<dbReference type="SUPFAM" id="SSF46689">
    <property type="entry name" value="Homeodomain-like"/>
    <property type="match status" value="1"/>
</dbReference>
<evidence type="ECO:0000313" key="7">
    <source>
        <dbReference type="EMBL" id="AJK49717.1"/>
    </source>
</evidence>
<dbReference type="PRINTS" id="PR00032">
    <property type="entry name" value="HTHARAC"/>
</dbReference>
<dbReference type="GO" id="GO:0043565">
    <property type="term" value="F:sequence-specific DNA binding"/>
    <property type="evidence" value="ECO:0007669"/>
    <property type="project" value="InterPro"/>
</dbReference>
<gene>
    <name evidence="7" type="ORF">BGL_2c16500</name>
</gene>
<organism evidence="7 8">
    <name type="scientific">Burkholderia plantarii</name>
    <dbReference type="NCBI Taxonomy" id="41899"/>
    <lineage>
        <taxon>Bacteria</taxon>
        <taxon>Pseudomonadati</taxon>
        <taxon>Pseudomonadota</taxon>
        <taxon>Betaproteobacteria</taxon>
        <taxon>Burkholderiales</taxon>
        <taxon>Burkholderiaceae</taxon>
        <taxon>Burkholderia</taxon>
    </lineage>
</organism>
<keyword evidence="5" id="KW-0804">Transcription</keyword>
<dbReference type="AlphaFoldDB" id="A0A0B6RWG7"/>
<dbReference type="KEGG" id="bgp:BGL_2c16500"/>
<dbReference type="SMART" id="SM00342">
    <property type="entry name" value="HTH_ARAC"/>
    <property type="match status" value="1"/>
</dbReference>
<keyword evidence="2" id="KW-0805">Transcription regulation</keyword>
<dbReference type="InterPro" id="IPR014710">
    <property type="entry name" value="RmlC-like_jellyroll"/>
</dbReference>
<name>A0A0B6RWG7_BURPL</name>
<dbReference type="PANTHER" id="PTHR11019:SF159">
    <property type="entry name" value="TRANSCRIPTIONAL REGULATOR-RELATED"/>
    <property type="match status" value="1"/>
</dbReference>
<evidence type="ECO:0000256" key="4">
    <source>
        <dbReference type="ARBA" id="ARBA00023159"/>
    </source>
</evidence>
<dbReference type="PROSITE" id="PS01124">
    <property type="entry name" value="HTH_ARAC_FAMILY_2"/>
    <property type="match status" value="1"/>
</dbReference>
<dbReference type="InterPro" id="IPR009057">
    <property type="entry name" value="Homeodomain-like_sf"/>
</dbReference>
<proteinExistence type="predicted"/>
<evidence type="ECO:0000256" key="2">
    <source>
        <dbReference type="ARBA" id="ARBA00023015"/>
    </source>
</evidence>
<evidence type="ECO:0000259" key="6">
    <source>
        <dbReference type="PROSITE" id="PS01124"/>
    </source>
</evidence>
<dbReference type="Gene3D" id="2.60.120.10">
    <property type="entry name" value="Jelly Rolls"/>
    <property type="match status" value="1"/>
</dbReference>
<dbReference type="GO" id="GO:0003700">
    <property type="term" value="F:DNA-binding transcription factor activity"/>
    <property type="evidence" value="ECO:0007669"/>
    <property type="project" value="InterPro"/>
</dbReference>
<reference evidence="7 8" key="2">
    <citation type="journal article" date="2016" name="Appl. Microbiol. Biotechnol.">
        <title>Mutations improving production and secretion of extracellular lipase by Burkholderia glumae PG1.</title>
        <authorList>
            <person name="Knapp A."/>
            <person name="Voget S."/>
            <person name="Gao R."/>
            <person name="Zaburannyi N."/>
            <person name="Krysciak D."/>
            <person name="Breuer M."/>
            <person name="Hauer B."/>
            <person name="Streit W.R."/>
            <person name="Muller R."/>
            <person name="Daniel R."/>
            <person name="Jaeger K.E."/>
        </authorList>
    </citation>
    <scope>NUCLEOTIDE SEQUENCE [LARGE SCALE GENOMIC DNA]</scope>
    <source>
        <strain evidence="7 8">PG1</strain>
    </source>
</reference>
<feature type="domain" description="HTH araC/xylS-type" evidence="6">
    <location>
        <begin position="205"/>
        <end position="306"/>
    </location>
</feature>
<dbReference type="Pfam" id="PF02311">
    <property type="entry name" value="AraC_binding"/>
    <property type="match status" value="1"/>
</dbReference>
<evidence type="ECO:0000313" key="8">
    <source>
        <dbReference type="Proteomes" id="UP000031838"/>
    </source>
</evidence>
<dbReference type="InterPro" id="IPR018062">
    <property type="entry name" value="HTH_AraC-typ_CS"/>
</dbReference>
<dbReference type="InterPro" id="IPR018060">
    <property type="entry name" value="HTH_AraC"/>
</dbReference>
<evidence type="ECO:0000256" key="1">
    <source>
        <dbReference type="ARBA" id="ARBA00022491"/>
    </source>
</evidence>
<dbReference type="CDD" id="cd06124">
    <property type="entry name" value="cupin_NimR-like_N"/>
    <property type="match status" value="1"/>
</dbReference>
<dbReference type="FunFam" id="1.10.10.60:FF:000132">
    <property type="entry name" value="AraC family transcriptional regulator"/>
    <property type="match status" value="1"/>
</dbReference>
<accession>A0A0B6RWG7</accession>
<dbReference type="PROSITE" id="PS00041">
    <property type="entry name" value="HTH_ARAC_FAMILY_1"/>
    <property type="match status" value="1"/>
</dbReference>
<dbReference type="PANTHER" id="PTHR11019">
    <property type="entry name" value="HTH-TYPE TRANSCRIPTIONAL REGULATOR NIMR"/>
    <property type="match status" value="1"/>
</dbReference>
<reference evidence="8" key="1">
    <citation type="submission" date="2011-03" db="EMBL/GenBank/DDBJ databases">
        <authorList>
            <person name="Voget S."/>
            <person name="Streit W.R."/>
            <person name="Jaeger K.E."/>
            <person name="Daniel R."/>
        </authorList>
    </citation>
    <scope>NUCLEOTIDE SEQUENCE [LARGE SCALE GENOMIC DNA]</scope>
    <source>
        <strain evidence="8">PG1</strain>
    </source>
</reference>
<evidence type="ECO:0000256" key="5">
    <source>
        <dbReference type="ARBA" id="ARBA00023163"/>
    </source>
</evidence>
<keyword evidence="3" id="KW-0238">DNA-binding</keyword>
<evidence type="ECO:0000256" key="3">
    <source>
        <dbReference type="ARBA" id="ARBA00023125"/>
    </source>
</evidence>
<dbReference type="InterPro" id="IPR011051">
    <property type="entry name" value="RmlC_Cupin_sf"/>
</dbReference>
<dbReference type="EMBL" id="CP002581">
    <property type="protein sequence ID" value="AJK49717.1"/>
    <property type="molecule type" value="Genomic_DNA"/>
</dbReference>
<sequence length="312" mass="33880">MFNGGGSRSVLGEPCARRLQPLPCFLISPPVDPIMTSVSDLPIRSRSTLHPNAMHAFPAGGIRAIATPRAPGAGAGLPVAIEYAPHAHAYGQLLFTTRGVLVIDIDGRCWIVPPLRAIWIPPRTVHAIRALGDVRICALYVGATLGARLPAQLSAMAVSPLLRELASRVDAPLDCERAHDPVARLCIDELQQQAQLPLSLPMPRDRRLLKLCERLQREPYCDLPLDTLASDVALSTRHLARLFRQATGMSVAAWRQQLRLSMSLALLADGMPVTQVAHQVGYRSPTTYAATFKRAFGVAPSQYFATPEDAAR</sequence>
<dbReference type="HOGENOM" id="CLU_000445_87_4_4"/>
<keyword evidence="8" id="KW-1185">Reference proteome</keyword>
<keyword evidence="1" id="KW-0678">Repressor</keyword>